<dbReference type="PROSITE" id="PS50192">
    <property type="entry name" value="T_SNARE"/>
    <property type="match status" value="1"/>
</dbReference>
<feature type="transmembrane region" description="Helical" evidence="7">
    <location>
        <begin position="254"/>
        <end position="277"/>
    </location>
</feature>
<dbReference type="GO" id="GO:0005886">
    <property type="term" value="C:plasma membrane"/>
    <property type="evidence" value="ECO:0007669"/>
    <property type="project" value="UniProtKB-SubCell"/>
</dbReference>
<keyword evidence="7" id="KW-0472">Membrane</keyword>
<evidence type="ECO:0000259" key="9">
    <source>
        <dbReference type="PROSITE" id="PS50192"/>
    </source>
</evidence>
<comment type="subcellular location">
    <subcellularLocation>
        <location evidence="1">Cell inner membrane</location>
        <topology evidence="1">Multi-pass membrane protein</topology>
    </subcellularLocation>
</comment>
<feature type="domain" description="Methyl-accepting transducer" evidence="8">
    <location>
        <begin position="361"/>
        <end position="583"/>
    </location>
</feature>
<dbReference type="CDD" id="cd06225">
    <property type="entry name" value="HAMP"/>
    <property type="match status" value="1"/>
</dbReference>
<evidence type="ECO:0000313" key="11">
    <source>
        <dbReference type="EMBL" id="PQO28795.1"/>
    </source>
</evidence>
<evidence type="ECO:0000256" key="7">
    <source>
        <dbReference type="SAM" id="Phobius"/>
    </source>
</evidence>
<keyword evidence="6" id="KW-0175">Coiled coil</keyword>
<feature type="domain" description="T-SNARE coiled-coil homology" evidence="9">
    <location>
        <begin position="506"/>
        <end position="568"/>
    </location>
</feature>
<dbReference type="PROSITE" id="PS50885">
    <property type="entry name" value="HAMP"/>
    <property type="match status" value="1"/>
</dbReference>
<dbReference type="PANTHER" id="PTHR32089:SF112">
    <property type="entry name" value="LYSOZYME-LIKE PROTEIN-RELATED"/>
    <property type="match status" value="1"/>
</dbReference>
<dbReference type="EMBL" id="PUIB01000024">
    <property type="protein sequence ID" value="PQO28795.1"/>
    <property type="molecule type" value="Genomic_DNA"/>
</dbReference>
<comment type="similarity">
    <text evidence="4">Belongs to the methyl-accepting chemotaxis (MCP) protein family.</text>
</comment>
<dbReference type="PROSITE" id="PS50111">
    <property type="entry name" value="CHEMOTAXIS_TRANSDUC_2"/>
    <property type="match status" value="1"/>
</dbReference>
<keyword evidence="2" id="KW-0997">Cell inner membrane</keyword>
<dbReference type="SMART" id="SM00304">
    <property type="entry name" value="HAMP"/>
    <property type="match status" value="1"/>
</dbReference>
<dbReference type="RefSeq" id="WP_105358051.1">
    <property type="nucleotide sequence ID" value="NZ_PUIB01000024.1"/>
</dbReference>
<dbReference type="GO" id="GO:0007165">
    <property type="term" value="P:signal transduction"/>
    <property type="evidence" value="ECO:0007669"/>
    <property type="project" value="UniProtKB-KW"/>
</dbReference>
<keyword evidence="2" id="KW-1003">Cell membrane</keyword>
<reference evidence="11 12" key="1">
    <citation type="submission" date="2018-02" db="EMBL/GenBank/DDBJ databases">
        <title>Comparative genomes isolates from brazilian mangrove.</title>
        <authorList>
            <person name="Araujo J.E."/>
            <person name="Taketani R.G."/>
            <person name="Silva M.C.P."/>
            <person name="Loureco M.V."/>
            <person name="Andreote F.D."/>
        </authorList>
    </citation>
    <scope>NUCLEOTIDE SEQUENCE [LARGE SCALE GENOMIC DNA]</scope>
    <source>
        <strain evidence="11 12">NAP PRIS-MGV</strain>
    </source>
</reference>
<name>A0A2S8F9I1_9BACT</name>
<evidence type="ECO:0000313" key="12">
    <source>
        <dbReference type="Proteomes" id="UP000239388"/>
    </source>
</evidence>
<dbReference type="Pfam" id="PF00015">
    <property type="entry name" value="MCPsignal"/>
    <property type="match status" value="1"/>
</dbReference>
<feature type="coiled-coil region" evidence="6">
    <location>
        <begin position="201"/>
        <end position="228"/>
    </location>
</feature>
<protein>
    <recommendedName>
        <fullName evidence="13">Methyl-accepting chemotaxis protein</fullName>
    </recommendedName>
</protein>
<keyword evidence="7" id="KW-1133">Transmembrane helix</keyword>
<evidence type="ECO:0000256" key="3">
    <source>
        <dbReference type="ARBA" id="ARBA00023224"/>
    </source>
</evidence>
<dbReference type="Pfam" id="PF00672">
    <property type="entry name" value="HAMP"/>
    <property type="match status" value="1"/>
</dbReference>
<accession>A0A2S8F9I1</accession>
<dbReference type="Gene3D" id="6.10.340.10">
    <property type="match status" value="1"/>
</dbReference>
<keyword evidence="3 5" id="KW-0807">Transducer</keyword>
<dbReference type="OrthoDB" id="9772755at2"/>
<dbReference type="Gene3D" id="1.10.287.950">
    <property type="entry name" value="Methyl-accepting chemotaxis protein"/>
    <property type="match status" value="1"/>
</dbReference>
<feature type="domain" description="HAMP" evidence="10">
    <location>
        <begin position="274"/>
        <end position="328"/>
    </location>
</feature>
<dbReference type="PANTHER" id="PTHR32089">
    <property type="entry name" value="METHYL-ACCEPTING CHEMOTAXIS PROTEIN MCPB"/>
    <property type="match status" value="1"/>
</dbReference>
<evidence type="ECO:0000256" key="6">
    <source>
        <dbReference type="SAM" id="Coils"/>
    </source>
</evidence>
<dbReference type="InterPro" id="IPR003660">
    <property type="entry name" value="HAMP_dom"/>
</dbReference>
<dbReference type="InterPro" id="IPR000727">
    <property type="entry name" value="T_SNARE_dom"/>
</dbReference>
<evidence type="ECO:0008006" key="13">
    <source>
        <dbReference type="Google" id="ProtNLM"/>
    </source>
</evidence>
<comment type="caution">
    <text evidence="11">The sequence shown here is derived from an EMBL/GenBank/DDBJ whole genome shotgun (WGS) entry which is preliminary data.</text>
</comment>
<dbReference type="SUPFAM" id="SSF58104">
    <property type="entry name" value="Methyl-accepting chemotaxis protein (MCP) signaling domain"/>
    <property type="match status" value="1"/>
</dbReference>
<proteinExistence type="inferred from homology"/>
<evidence type="ECO:0000259" key="10">
    <source>
        <dbReference type="PROSITE" id="PS50885"/>
    </source>
</evidence>
<organism evidence="11 12">
    <name type="scientific">Blastopirellula marina</name>
    <dbReference type="NCBI Taxonomy" id="124"/>
    <lineage>
        <taxon>Bacteria</taxon>
        <taxon>Pseudomonadati</taxon>
        <taxon>Planctomycetota</taxon>
        <taxon>Planctomycetia</taxon>
        <taxon>Pirellulales</taxon>
        <taxon>Pirellulaceae</taxon>
        <taxon>Blastopirellula</taxon>
    </lineage>
</organism>
<feature type="transmembrane region" description="Helical" evidence="7">
    <location>
        <begin position="12"/>
        <end position="30"/>
    </location>
</feature>
<keyword evidence="7" id="KW-0812">Transmembrane</keyword>
<sequence length="619" mass="66498">MLTTKGKISGLVAIGCLSLVLLISIGWYSLTEQVASLNQIVDDNFLVLIDQQITPLLQDEILPFLNDDLVRTQQMQGSIVLMLDADRDAYQVLVAEMEARSMALTGTTTPEKYEELVAAHEENLAQVDRRVKESKEGIFSEEAMAHLNNSISRFESWKATTRKIVALSAPGNAIDSSQLNKMAHEALAEFESFRDPLDGAKEHLQLDIETALAEINRKKQLINESEHKASASREAVVATADQVRGNARRSVSSFLIIGGIAITLTVVLGTILSRSIIAPLNQTIRLLDGIAASGGDLTQRLAMNRRDEFGRLAKSFNHFVEKIQGVVSRIAQDSQVLVQSSTELDETSNSLTQGAEEASLRSSSVAAAAEEMSVSIANIQHTTHDMNRSFDMVSHAVDEMSRSITEIANNTEQSATIASAASTTVGASHEKMELLSQAAAEIGRVTEVIQDIAEQTNLLALNATIEASRAGEAGRGFAVVATEVKALARQTAEATEDIRSRIAGIQTSASTAVETISDVDNVVKQVHHISTTIAAAVEQQRSVAESISEQLQNVSHGVKSVSQSLDQSSAASAEVSRSIAQVDDVASRTLSDAGRTGAIGNRMTSLAAQLNETLSEFSY</sequence>
<evidence type="ECO:0000259" key="8">
    <source>
        <dbReference type="PROSITE" id="PS50111"/>
    </source>
</evidence>
<gene>
    <name evidence="11" type="ORF">C5Y98_23745</name>
</gene>
<evidence type="ECO:0000256" key="2">
    <source>
        <dbReference type="ARBA" id="ARBA00022519"/>
    </source>
</evidence>
<dbReference type="Proteomes" id="UP000239388">
    <property type="component" value="Unassembled WGS sequence"/>
</dbReference>
<evidence type="ECO:0000256" key="1">
    <source>
        <dbReference type="ARBA" id="ARBA00004429"/>
    </source>
</evidence>
<dbReference type="InterPro" id="IPR004089">
    <property type="entry name" value="MCPsignal_dom"/>
</dbReference>
<dbReference type="SMART" id="SM00283">
    <property type="entry name" value="MA"/>
    <property type="match status" value="1"/>
</dbReference>
<evidence type="ECO:0000256" key="4">
    <source>
        <dbReference type="ARBA" id="ARBA00029447"/>
    </source>
</evidence>
<evidence type="ECO:0000256" key="5">
    <source>
        <dbReference type="PROSITE-ProRule" id="PRU00284"/>
    </source>
</evidence>
<dbReference type="AlphaFoldDB" id="A0A2S8F9I1"/>